<dbReference type="Proteomes" id="UP000436429">
    <property type="component" value="Unassembled WGS sequence"/>
</dbReference>
<comment type="caution">
    <text evidence="1">The sequence shown here is derived from an EMBL/GenBank/DDBJ whole genome shotgun (WGS) entry which is preliminary data.</text>
</comment>
<evidence type="ECO:0000313" key="1">
    <source>
        <dbReference type="EMBL" id="MVN31800.1"/>
    </source>
</evidence>
<organism evidence="1 2">
    <name type="scientific">Eggerthella lenta</name>
    <name type="common">Eubacterium lentum</name>
    <dbReference type="NCBI Taxonomy" id="84112"/>
    <lineage>
        <taxon>Bacteria</taxon>
        <taxon>Bacillati</taxon>
        <taxon>Actinomycetota</taxon>
        <taxon>Coriobacteriia</taxon>
        <taxon>Eggerthellales</taxon>
        <taxon>Eggerthellaceae</taxon>
        <taxon>Eggerthella</taxon>
    </lineage>
</organism>
<sequence>MSQASNTGTNRPACYARHEALFAQKPATFDNKKARKRAQGCSFQAFDYARCSDLALHIIAQKPIASERSAKSHIGAFCA</sequence>
<dbReference type="RefSeq" id="WP_057384764.1">
    <property type="nucleotide sequence ID" value="NZ_AP031442.1"/>
</dbReference>
<dbReference type="EMBL" id="WPOM01000002">
    <property type="protein sequence ID" value="MVN31800.1"/>
    <property type="molecule type" value="Genomic_DNA"/>
</dbReference>
<proteinExistence type="predicted"/>
<gene>
    <name evidence="1" type="ORF">GO726_01215</name>
</gene>
<dbReference type="AlphaFoldDB" id="A0A844RJR4"/>
<evidence type="ECO:0000313" key="2">
    <source>
        <dbReference type="Proteomes" id="UP000436429"/>
    </source>
</evidence>
<protein>
    <submittedName>
        <fullName evidence="1">Uncharacterized protein</fullName>
    </submittedName>
</protein>
<accession>A0A844RJR4</accession>
<name>A0A844RJR4_EGGLN</name>
<reference evidence="1 2" key="1">
    <citation type="submission" date="2019-11" db="EMBL/GenBank/DDBJ databases">
        <title>Whole genome shotgun sequencing (WGS) data from Adlercreutzia equolifaciens ResAG-91, Eggerthella lenta MRI-F36, MRI-F37, MRI-F40, ResAG-49, ResAG-88, ResAG-121, ResAG-145, and Gordonibacter sp. ResAG-5, ResAG-26, ResAG-43, ResAG-50, ResAG-59.</title>
        <authorList>
            <person name="Stoll D.A."/>
            <person name="Danylec N."/>
            <person name="Franz C.M.A.P."/>
            <person name="Huch M."/>
        </authorList>
    </citation>
    <scope>NUCLEOTIDE SEQUENCE [LARGE SCALE GENOMIC DNA]</scope>
    <source>
        <strain evidence="1 2">ResAG-88</strain>
    </source>
</reference>